<evidence type="ECO:0000256" key="5">
    <source>
        <dbReference type="ARBA" id="ARBA00023242"/>
    </source>
</evidence>
<keyword evidence="5" id="KW-0539">Nucleus</keyword>
<feature type="coiled-coil region" evidence="6">
    <location>
        <begin position="246"/>
        <end position="277"/>
    </location>
</feature>
<evidence type="ECO:0000256" key="3">
    <source>
        <dbReference type="ARBA" id="ARBA00022664"/>
    </source>
</evidence>
<reference evidence="7 8" key="1">
    <citation type="submission" date="2020-07" db="EMBL/GenBank/DDBJ databases">
        <title>The yeast mating-type switching endonuclease HO is a domesticated member of an unorthodox homing genetic element family.</title>
        <authorList>
            <person name="Coughlan A.Y."/>
            <person name="Lombardi L."/>
            <person name="Braun-Galleani S."/>
            <person name="Martos A.R."/>
            <person name="Galeote V."/>
            <person name="Bigey F."/>
            <person name="Dequin S."/>
            <person name="Byrne K.P."/>
            <person name="Wolfe K.H."/>
        </authorList>
    </citation>
    <scope>NUCLEOTIDE SEQUENCE [LARGE SCALE GENOMIC DNA]</scope>
    <source>
        <strain evidence="7 8">NRRL Y-6702</strain>
    </source>
</reference>
<evidence type="ECO:0000313" key="7">
    <source>
        <dbReference type="EMBL" id="QLG70430.1"/>
    </source>
</evidence>
<evidence type="ECO:0000313" key="8">
    <source>
        <dbReference type="Proteomes" id="UP000509704"/>
    </source>
</evidence>
<proteinExistence type="inferred from homology"/>
<gene>
    <name evidence="7" type="ORF">HG535_0A03690</name>
</gene>
<organism evidence="7 8">
    <name type="scientific">Zygotorulaspora mrakii</name>
    <name type="common">Zygosaccharomyces mrakii</name>
    <dbReference type="NCBI Taxonomy" id="42260"/>
    <lineage>
        <taxon>Eukaryota</taxon>
        <taxon>Fungi</taxon>
        <taxon>Dikarya</taxon>
        <taxon>Ascomycota</taxon>
        <taxon>Saccharomycotina</taxon>
        <taxon>Saccharomycetes</taxon>
        <taxon>Saccharomycetales</taxon>
        <taxon>Saccharomycetaceae</taxon>
        <taxon>Zygotorulaspora</taxon>
    </lineage>
</organism>
<dbReference type="GeneID" id="59234066"/>
<dbReference type="AlphaFoldDB" id="A0A7H9AVN6"/>
<keyword evidence="3" id="KW-0507">mRNA processing</keyword>
<dbReference type="KEGG" id="zmk:HG535_0A03690"/>
<evidence type="ECO:0000256" key="1">
    <source>
        <dbReference type="ARBA" id="ARBA00004123"/>
    </source>
</evidence>
<sequence length="346" mass="38933">MSYNLCNTMDIDNSVGGLPGSHTSQHPQQHLLRNDERRSAAEVGLNQHHVFRDSAQSLVNSMNKKSSYMLSSNMGKYNFMNTNGTGPGTGNFAAKAAGKYSAADGNDSENNFWTQKFDRDNYISSRHYGLCSPAEIDSASASSNIMSMASTYENNGADMSFGTNSSDSGRDLNSTANRDHDLVGTLKLQLQIKETQNECLENEIQKFKKIFNEGLSYKQMEYKHDHQNAHVLSDPIEIPHNLELIFRRLSETLRQRKKELEEATQSLEAVLTALALDPTNSVTRYGRYDAENISHKMVVRLETLTNENKEMAKMLAYGRSKETQIELQLVKKENAELKAKINQMQQ</sequence>
<dbReference type="EMBL" id="CP058604">
    <property type="protein sequence ID" value="QLG70430.1"/>
    <property type="molecule type" value="Genomic_DNA"/>
</dbReference>
<protein>
    <submittedName>
        <fullName evidence="7">Uncharacterized protein</fullName>
    </submittedName>
</protein>
<dbReference type="Pfam" id="PF17098">
    <property type="entry name" value="Wtap"/>
    <property type="match status" value="1"/>
</dbReference>
<dbReference type="InterPro" id="IPR033757">
    <property type="entry name" value="WTAP"/>
</dbReference>
<comment type="subcellular location">
    <subcellularLocation>
        <location evidence="1">Nucleus</location>
    </subcellularLocation>
</comment>
<evidence type="ECO:0000256" key="6">
    <source>
        <dbReference type="SAM" id="Coils"/>
    </source>
</evidence>
<feature type="coiled-coil region" evidence="6">
    <location>
        <begin position="183"/>
        <end position="210"/>
    </location>
</feature>
<dbReference type="Proteomes" id="UP000509704">
    <property type="component" value="Chromosome 1"/>
</dbReference>
<comment type="similarity">
    <text evidence="2">Belongs to the fl(2)d family.</text>
</comment>
<keyword evidence="4" id="KW-0508">mRNA splicing</keyword>
<name>A0A7H9AVN6_ZYGMR</name>
<keyword evidence="6" id="KW-0175">Coiled coil</keyword>
<dbReference type="OrthoDB" id="21221at2759"/>
<accession>A0A7H9AVN6</accession>
<evidence type="ECO:0000256" key="4">
    <source>
        <dbReference type="ARBA" id="ARBA00023187"/>
    </source>
</evidence>
<dbReference type="RefSeq" id="XP_037142158.1">
    <property type="nucleotide sequence ID" value="XM_037286263.1"/>
</dbReference>
<keyword evidence="8" id="KW-1185">Reference proteome</keyword>
<evidence type="ECO:0000256" key="2">
    <source>
        <dbReference type="ARBA" id="ARBA00010313"/>
    </source>
</evidence>